<keyword evidence="21" id="KW-0732">Signal</keyword>
<evidence type="ECO:0000256" key="9">
    <source>
        <dbReference type="ARBA" id="ARBA00051977"/>
    </source>
</evidence>
<comment type="catalytic activity">
    <reaction evidence="12">
        <text>2,2-dimethylpropanal + hydrogen cyanide = (2S)-2-hydroxy-3,3-dimethylbutanenitrile</text>
        <dbReference type="Rhea" id="RHEA:77407"/>
        <dbReference type="ChEBI" id="CHEBI:18407"/>
        <dbReference type="ChEBI" id="CHEBI:141557"/>
        <dbReference type="ChEBI" id="CHEBI:197355"/>
    </reaction>
</comment>
<comment type="catalytic activity">
    <reaction evidence="8">
        <text>a disubstituted aliphatic (S)-hydroxynitrile = a ketone + hydrogen cyanide</text>
        <dbReference type="Rhea" id="RHEA:56592"/>
        <dbReference type="ChEBI" id="CHEBI:17087"/>
        <dbReference type="ChEBI" id="CHEBI:18407"/>
        <dbReference type="ChEBI" id="CHEBI:140597"/>
        <dbReference type="EC" id="4.1.2.47"/>
    </reaction>
</comment>
<dbReference type="OrthoDB" id="408373at2759"/>
<evidence type="ECO:0000256" key="8">
    <source>
        <dbReference type="ARBA" id="ARBA00051735"/>
    </source>
</evidence>
<evidence type="ECO:0000259" key="22">
    <source>
        <dbReference type="Pfam" id="PF00561"/>
    </source>
</evidence>
<evidence type="ECO:0000256" key="14">
    <source>
        <dbReference type="ARBA" id="ARBA00052826"/>
    </source>
</evidence>
<evidence type="ECO:0000256" key="4">
    <source>
        <dbReference type="ARBA" id="ARBA00050262"/>
    </source>
</evidence>
<dbReference type="GO" id="GO:0080031">
    <property type="term" value="F:methyl salicylate esterase activity"/>
    <property type="evidence" value="ECO:0000318"/>
    <property type="project" value="GO_Central"/>
</dbReference>
<dbReference type="EC" id="4.1.2.47" evidence="16"/>
<dbReference type="Gramene" id="Manes.13G092800.1.v8.1">
    <property type="protein sequence ID" value="Manes.13G092800.1.v8.1.CDS"/>
    <property type="gene ID" value="Manes.13G092800.v8.1"/>
</dbReference>
<evidence type="ECO:0000256" key="21">
    <source>
        <dbReference type="SAM" id="SignalP"/>
    </source>
</evidence>
<evidence type="ECO:0000256" key="13">
    <source>
        <dbReference type="ARBA" id="ARBA00052609"/>
    </source>
</evidence>
<dbReference type="Gene3D" id="3.40.50.1820">
    <property type="entry name" value="alpha/beta hydrolase"/>
    <property type="match status" value="1"/>
</dbReference>
<comment type="catalytic activity">
    <reaction evidence="7">
        <text>butan-2-one + hydrogen cyanide = 2-hydroxy-2-methylbutanenitrile</text>
        <dbReference type="Rhea" id="RHEA:77467"/>
        <dbReference type="ChEBI" id="CHEBI:18407"/>
        <dbReference type="ChEBI" id="CHEBI:28398"/>
        <dbReference type="ChEBI" id="CHEBI:60954"/>
    </reaction>
    <physiologicalReaction direction="right-to-left" evidence="7">
        <dbReference type="Rhea" id="RHEA:77469"/>
    </physiologicalReaction>
</comment>
<dbReference type="EMBL" id="CM004399">
    <property type="protein sequence ID" value="OAY33400.1"/>
    <property type="molecule type" value="Genomic_DNA"/>
</dbReference>
<dbReference type="Pfam" id="PF00561">
    <property type="entry name" value="Abhydrolase_1"/>
    <property type="match status" value="1"/>
</dbReference>
<evidence type="ECO:0000256" key="12">
    <source>
        <dbReference type="ARBA" id="ARBA00052600"/>
    </source>
</evidence>
<evidence type="ECO:0000256" key="1">
    <source>
        <dbReference type="ARBA" id="ARBA00023239"/>
    </source>
</evidence>
<name>A0A2C9UQ25_MANES</name>
<evidence type="ECO:0000256" key="17">
    <source>
        <dbReference type="ARBA" id="ARBA00069221"/>
    </source>
</evidence>
<gene>
    <name evidence="23" type="ORF">MANES_13G092800v8</name>
</gene>
<evidence type="ECO:0000256" key="2">
    <source>
        <dbReference type="ARBA" id="ARBA00050104"/>
    </source>
</evidence>
<evidence type="ECO:0000256" key="5">
    <source>
        <dbReference type="ARBA" id="ARBA00050358"/>
    </source>
</evidence>
<dbReference type="FunFam" id="3.40.50.1820:FF:000051">
    <property type="entry name" value="(S)-hydroxynitrile lyase"/>
    <property type="match status" value="1"/>
</dbReference>
<evidence type="ECO:0000256" key="6">
    <source>
        <dbReference type="ARBA" id="ARBA00050608"/>
    </source>
</evidence>
<dbReference type="AlphaFoldDB" id="A0A2C9UQ25"/>
<protein>
    <recommendedName>
        <fullName evidence="17">(S)-hydroxynitrile lyase</fullName>
        <ecNumber evidence="16">4.1.2.47</ecNumber>
    </recommendedName>
    <alternativeName>
        <fullName evidence="18">2-hydroxy-2-methylpropanenitrile lyase</fullName>
    </alternativeName>
    <alternativeName>
        <fullName evidence="19">Acetone cyanohydrin lyase</fullName>
    </alternativeName>
    <alternativeName>
        <fullName evidence="20">Hydroxynitrile lyase</fullName>
    </alternativeName>
</protein>
<evidence type="ECO:0000256" key="19">
    <source>
        <dbReference type="ARBA" id="ARBA00078291"/>
    </source>
</evidence>
<comment type="catalytic activity">
    <reaction evidence="4">
        <text>2-hydroxy-2-methylpropanenitrile = acetone + hydrogen cyanide</text>
        <dbReference type="Rhea" id="RHEA:11932"/>
        <dbReference type="ChEBI" id="CHEBI:15347"/>
        <dbReference type="ChEBI" id="CHEBI:15348"/>
        <dbReference type="ChEBI" id="CHEBI:18407"/>
    </reaction>
    <physiologicalReaction direction="left-to-right" evidence="4">
        <dbReference type="Rhea" id="RHEA:11933"/>
    </physiologicalReaction>
</comment>
<dbReference type="InterPro" id="IPR045889">
    <property type="entry name" value="MES/HNL"/>
</dbReference>
<dbReference type="PANTHER" id="PTHR10992">
    <property type="entry name" value="METHYLESTERASE FAMILY MEMBER"/>
    <property type="match status" value="1"/>
</dbReference>
<comment type="catalytic activity">
    <reaction evidence="3">
        <text>a monosubstituted aliphatic (S)-hydroxynitrile = an aldehyde + hydrogen cyanide</text>
        <dbReference type="Rhea" id="RHEA:56588"/>
        <dbReference type="ChEBI" id="CHEBI:17478"/>
        <dbReference type="ChEBI" id="CHEBI:18407"/>
        <dbReference type="ChEBI" id="CHEBI:140596"/>
        <dbReference type="EC" id="4.1.2.47"/>
    </reaction>
</comment>
<proteinExistence type="inferred from homology"/>
<keyword evidence="1" id="KW-0456">Lyase</keyword>
<evidence type="ECO:0000313" key="23">
    <source>
        <dbReference type="EMBL" id="OAY33400.1"/>
    </source>
</evidence>
<dbReference type="InterPro" id="IPR000073">
    <property type="entry name" value="AB_hydrolase_1"/>
</dbReference>
<organism evidence="23 24">
    <name type="scientific">Manihot esculenta</name>
    <name type="common">Cassava</name>
    <name type="synonym">Jatropha manihot</name>
    <dbReference type="NCBI Taxonomy" id="3983"/>
    <lineage>
        <taxon>Eukaryota</taxon>
        <taxon>Viridiplantae</taxon>
        <taxon>Streptophyta</taxon>
        <taxon>Embryophyta</taxon>
        <taxon>Tracheophyta</taxon>
        <taxon>Spermatophyta</taxon>
        <taxon>Magnoliopsida</taxon>
        <taxon>eudicotyledons</taxon>
        <taxon>Gunneridae</taxon>
        <taxon>Pentapetalae</taxon>
        <taxon>rosids</taxon>
        <taxon>fabids</taxon>
        <taxon>Malpighiales</taxon>
        <taxon>Euphorbiaceae</taxon>
        <taxon>Crotonoideae</taxon>
        <taxon>Manihoteae</taxon>
        <taxon>Manihot</taxon>
    </lineage>
</organism>
<sequence length="257" mass="29253">MALAHFVLIHTICHGAWIWYKLVPLLEAAGHNVTALDLAASGIDQRQINQLGSFDDYSEPLLKYMASVPKGKKVILVGESCGGINIAIAADKYPEKIAAAVFHNSLMPDTVHNPAYVVDKLLEVFPDWKDTVFSNYTYKGENITALNLGFKLMKENIYTNCPIEDYELAKRLVRKGSLFQNILAKRKFFTKEGYGSIKRIYVYGDEDKIFLPKFHRWQIANYKPHKVYLVPGGDHKLMLSKRIELFHILQEVAQTYA</sequence>
<evidence type="ECO:0000256" key="3">
    <source>
        <dbReference type="ARBA" id="ARBA00050241"/>
    </source>
</evidence>
<keyword evidence="24" id="KW-1185">Reference proteome</keyword>
<comment type="catalytic activity">
    <reaction evidence="14">
        <text>an aromatic (S)-hydroxynitrile = an aromatic aldehyde + hydrogen cyanide</text>
        <dbReference type="Rhea" id="RHEA:54660"/>
        <dbReference type="ChEBI" id="CHEBI:18407"/>
        <dbReference type="ChEBI" id="CHEBI:33855"/>
        <dbReference type="ChEBI" id="CHEBI:138306"/>
        <dbReference type="EC" id="4.1.2.47"/>
    </reaction>
</comment>
<dbReference type="SUPFAM" id="SSF53474">
    <property type="entry name" value="alpha/beta-Hydrolases"/>
    <property type="match status" value="1"/>
</dbReference>
<evidence type="ECO:0000256" key="20">
    <source>
        <dbReference type="ARBA" id="ARBA00079794"/>
    </source>
</evidence>
<accession>A0A2C9UQ25</accession>
<comment type="catalytic activity">
    <reaction evidence="13">
        <text>cyclohexanecarbaldehyde + hydrogen cyanide = (2S)-2-cyclohexyl-2-hydroxyacetonitrile</text>
        <dbReference type="Rhea" id="RHEA:77423"/>
        <dbReference type="ChEBI" id="CHEBI:18407"/>
        <dbReference type="ChEBI" id="CHEBI:197359"/>
        <dbReference type="ChEBI" id="CHEBI:197360"/>
    </reaction>
</comment>
<dbReference type="InterPro" id="IPR029058">
    <property type="entry name" value="AB_hydrolase_fold"/>
</dbReference>
<comment type="catalytic activity">
    <reaction evidence="2">
        <text>4-methoxybenzaldehyde + hydrogen cyanide = (2S)-2-hydroxy-2-(4-methoxyphenyl)acetonitrile</text>
        <dbReference type="Rhea" id="RHEA:77447"/>
        <dbReference type="ChEBI" id="CHEBI:18407"/>
        <dbReference type="ChEBI" id="CHEBI:28235"/>
        <dbReference type="ChEBI" id="CHEBI:197328"/>
    </reaction>
</comment>
<evidence type="ECO:0000256" key="15">
    <source>
        <dbReference type="ARBA" id="ARBA00060885"/>
    </source>
</evidence>
<evidence type="ECO:0000313" key="24">
    <source>
        <dbReference type="Proteomes" id="UP000091857"/>
    </source>
</evidence>
<comment type="catalytic activity">
    <reaction evidence="5">
        <text>benzaldehyde + hydrogen cyanide = (S)-mandelonitrile</text>
        <dbReference type="Rhea" id="RHEA:77427"/>
        <dbReference type="ChEBI" id="CHEBI:17169"/>
        <dbReference type="ChEBI" id="CHEBI:18407"/>
        <dbReference type="ChEBI" id="CHEBI:36941"/>
    </reaction>
</comment>
<dbReference type="GO" id="GO:0080032">
    <property type="term" value="F:methyl jasmonate esterase activity"/>
    <property type="evidence" value="ECO:0000318"/>
    <property type="project" value="GO_Central"/>
</dbReference>
<comment type="catalytic activity">
    <reaction evidence="6">
        <text>formylthiophene + hydrogen cyanide = (2R)-2-hydroxy-2-(thiophen-2-yl)acetonitrile</text>
        <dbReference type="Rhea" id="RHEA:77455"/>
        <dbReference type="ChEBI" id="CHEBI:18407"/>
        <dbReference type="ChEBI" id="CHEBI:87301"/>
        <dbReference type="ChEBI" id="CHEBI:197332"/>
    </reaction>
</comment>
<comment type="catalytic activity">
    <reaction evidence="9">
        <text>acrolein + hydrogen cyanide = (2S)-2-hydroxybut-3-enenitrile</text>
        <dbReference type="Rhea" id="RHEA:77411"/>
        <dbReference type="ChEBI" id="CHEBI:15368"/>
        <dbReference type="ChEBI" id="CHEBI:18407"/>
        <dbReference type="ChEBI" id="CHEBI:197356"/>
    </reaction>
</comment>
<comment type="catalytic activity">
    <reaction evidence="10">
        <text>2-methylpropanal + hydrogen cyanide = (2S)-2-hydroxy-3-methylbutanenitrile</text>
        <dbReference type="Rhea" id="RHEA:77403"/>
        <dbReference type="ChEBI" id="CHEBI:18407"/>
        <dbReference type="ChEBI" id="CHEBI:48943"/>
        <dbReference type="ChEBI" id="CHEBI:197354"/>
    </reaction>
</comment>
<comment type="similarity">
    <text evidence="15">Belongs to the AB hydrolase superfamily. Hydroxynitrile lyase family.</text>
</comment>
<dbReference type="GO" id="GO:0009694">
    <property type="term" value="P:jasmonic acid metabolic process"/>
    <property type="evidence" value="ECO:0000318"/>
    <property type="project" value="GO_Central"/>
</dbReference>
<dbReference type="GO" id="GO:0009696">
    <property type="term" value="P:salicylic acid metabolic process"/>
    <property type="evidence" value="ECO:0000318"/>
    <property type="project" value="GO_Central"/>
</dbReference>
<dbReference type="GO" id="GO:0080030">
    <property type="term" value="F:methyl indole-3-acetate esterase activity"/>
    <property type="evidence" value="ECO:0000318"/>
    <property type="project" value="GO_Central"/>
</dbReference>
<dbReference type="GO" id="GO:0047606">
    <property type="term" value="F:(S)-hydroxynitrile lyase activity"/>
    <property type="evidence" value="ECO:0007669"/>
    <property type="project" value="UniProtKB-EC"/>
</dbReference>
<comment type="catalytic activity">
    <reaction evidence="11">
        <text>3-formylthiophene + hydrogen cyanide = (2S)-2-hydroxy-2-(thiophen-3-yl)acetonitrile</text>
        <dbReference type="Rhea" id="RHEA:77459"/>
        <dbReference type="ChEBI" id="CHEBI:18407"/>
        <dbReference type="ChEBI" id="CHEBI:87611"/>
        <dbReference type="ChEBI" id="CHEBI:197333"/>
    </reaction>
</comment>
<dbReference type="PANTHER" id="PTHR10992:SF1078">
    <property type="entry name" value="AB HYDROLASE-1 DOMAIN-CONTAINING PROTEIN"/>
    <property type="match status" value="1"/>
</dbReference>
<feature type="chain" id="PRO_5012858521" description="(S)-hydroxynitrile lyase" evidence="21">
    <location>
        <begin position="29"/>
        <end position="257"/>
    </location>
</feature>
<evidence type="ECO:0000256" key="16">
    <source>
        <dbReference type="ARBA" id="ARBA00066572"/>
    </source>
</evidence>
<dbReference type="Proteomes" id="UP000091857">
    <property type="component" value="Chromosome 13"/>
</dbReference>
<evidence type="ECO:0000256" key="7">
    <source>
        <dbReference type="ARBA" id="ARBA00051647"/>
    </source>
</evidence>
<comment type="caution">
    <text evidence="23">The sequence shown here is derived from an EMBL/GenBank/DDBJ whole genome shotgun (WGS) entry which is preliminary data.</text>
</comment>
<evidence type="ECO:0000256" key="11">
    <source>
        <dbReference type="ARBA" id="ARBA00052511"/>
    </source>
</evidence>
<reference evidence="24" key="1">
    <citation type="journal article" date="2016" name="Nat. Biotechnol.">
        <title>Sequencing wild and cultivated cassava and related species reveals extensive interspecific hybridization and genetic diversity.</title>
        <authorList>
            <person name="Bredeson J.V."/>
            <person name="Lyons J.B."/>
            <person name="Prochnik S.E."/>
            <person name="Wu G.A."/>
            <person name="Ha C.M."/>
            <person name="Edsinger-Gonzales E."/>
            <person name="Grimwood J."/>
            <person name="Schmutz J."/>
            <person name="Rabbi I.Y."/>
            <person name="Egesi C."/>
            <person name="Nauluvula P."/>
            <person name="Lebot V."/>
            <person name="Ndunguru J."/>
            <person name="Mkamilo G."/>
            <person name="Bart R.S."/>
            <person name="Setter T.L."/>
            <person name="Gleadow R.M."/>
            <person name="Kulakow P."/>
            <person name="Ferguson M.E."/>
            <person name="Rounsley S."/>
            <person name="Rokhsar D.S."/>
        </authorList>
    </citation>
    <scope>NUCLEOTIDE SEQUENCE [LARGE SCALE GENOMIC DNA]</scope>
    <source>
        <strain evidence="24">cv. AM560-2</strain>
    </source>
</reference>
<feature type="signal peptide" evidence="21">
    <location>
        <begin position="1"/>
        <end position="28"/>
    </location>
</feature>
<evidence type="ECO:0000256" key="18">
    <source>
        <dbReference type="ARBA" id="ARBA00076040"/>
    </source>
</evidence>
<feature type="domain" description="AB hydrolase-1" evidence="22">
    <location>
        <begin position="5"/>
        <end position="239"/>
    </location>
</feature>
<evidence type="ECO:0000256" key="10">
    <source>
        <dbReference type="ARBA" id="ARBA00052033"/>
    </source>
</evidence>